<sequence>MLSEITLRTHRGTHLRTRLSLASVFSALIAGVSSQAVLASSFYDEVFEQVLPLHHDFWARRVRLDVHKILLSLVWNDLVSRHERWLDGFLCRFHAAGGKGFCIDARAPFARGVACDRAQDESDGASIWR</sequence>
<evidence type="ECO:0000313" key="1">
    <source>
        <dbReference type="EMBL" id="PWN45164.1"/>
    </source>
</evidence>
<name>A0A316W6A8_9BASI</name>
<dbReference type="Proteomes" id="UP000245783">
    <property type="component" value="Unassembled WGS sequence"/>
</dbReference>
<protein>
    <submittedName>
        <fullName evidence="1">Uncharacterized protein</fullName>
    </submittedName>
</protein>
<dbReference type="AlphaFoldDB" id="A0A316W6A8"/>
<keyword evidence="2" id="KW-1185">Reference proteome</keyword>
<reference evidence="1 2" key="1">
    <citation type="journal article" date="2018" name="Mol. Biol. Evol.">
        <title>Broad Genomic Sampling Reveals a Smut Pathogenic Ancestry of the Fungal Clade Ustilaginomycotina.</title>
        <authorList>
            <person name="Kijpornyongpan T."/>
            <person name="Mondo S.J."/>
            <person name="Barry K."/>
            <person name="Sandor L."/>
            <person name="Lee J."/>
            <person name="Lipzen A."/>
            <person name="Pangilinan J."/>
            <person name="LaButti K."/>
            <person name="Hainaut M."/>
            <person name="Henrissat B."/>
            <person name="Grigoriev I.V."/>
            <person name="Spatafora J.W."/>
            <person name="Aime M.C."/>
        </authorList>
    </citation>
    <scope>NUCLEOTIDE SEQUENCE [LARGE SCALE GENOMIC DNA]</scope>
    <source>
        <strain evidence="1 2">MCA 4658</strain>
    </source>
</reference>
<dbReference type="RefSeq" id="XP_025372324.1">
    <property type="nucleotide sequence ID" value="XM_025510938.1"/>
</dbReference>
<accession>A0A316W6A8</accession>
<evidence type="ECO:0000313" key="2">
    <source>
        <dbReference type="Proteomes" id="UP000245783"/>
    </source>
</evidence>
<dbReference type="InParanoid" id="A0A316W6A8"/>
<gene>
    <name evidence="1" type="ORF">IE81DRAFT_206704</name>
</gene>
<organism evidence="1 2">
    <name type="scientific">Ceraceosorus guamensis</name>
    <dbReference type="NCBI Taxonomy" id="1522189"/>
    <lineage>
        <taxon>Eukaryota</taxon>
        <taxon>Fungi</taxon>
        <taxon>Dikarya</taxon>
        <taxon>Basidiomycota</taxon>
        <taxon>Ustilaginomycotina</taxon>
        <taxon>Exobasidiomycetes</taxon>
        <taxon>Ceraceosorales</taxon>
        <taxon>Ceraceosoraceae</taxon>
        <taxon>Ceraceosorus</taxon>
    </lineage>
</organism>
<proteinExistence type="predicted"/>
<dbReference type="GeneID" id="37032808"/>
<dbReference type="EMBL" id="KZ819356">
    <property type="protein sequence ID" value="PWN45164.1"/>
    <property type="molecule type" value="Genomic_DNA"/>
</dbReference>